<keyword evidence="2" id="KW-1185">Reference proteome</keyword>
<dbReference type="EMBL" id="MU864968">
    <property type="protein sequence ID" value="KAK4462745.1"/>
    <property type="molecule type" value="Genomic_DNA"/>
</dbReference>
<name>A0AAV9HPJ0_9PEZI</name>
<proteinExistence type="predicted"/>
<sequence>MINTPFLFFSFPFLIELLLSKFLFGNREKKKSLSSERATMVRYLYPFLLFWKTVTEFSLRDLVARFSFKGVPSHVDDFVFVWWDSGLAERKERI</sequence>
<reference evidence="1" key="2">
    <citation type="submission" date="2023-06" db="EMBL/GenBank/DDBJ databases">
        <authorList>
            <consortium name="Lawrence Berkeley National Laboratory"/>
            <person name="Mondo S.J."/>
            <person name="Hensen N."/>
            <person name="Bonometti L."/>
            <person name="Westerberg I."/>
            <person name="Brannstrom I.O."/>
            <person name="Guillou S."/>
            <person name="Cros-Aarteil S."/>
            <person name="Calhoun S."/>
            <person name="Haridas S."/>
            <person name="Kuo A."/>
            <person name="Pangilinan J."/>
            <person name="Riley R."/>
            <person name="Labutti K."/>
            <person name="Andreopoulos B."/>
            <person name="Lipzen A."/>
            <person name="Chen C."/>
            <person name="Yanf M."/>
            <person name="Daum C."/>
            <person name="Ng V."/>
            <person name="Clum A."/>
            <person name="Steindorff A."/>
            <person name="Ohm R."/>
            <person name="Martin F."/>
            <person name="Silar P."/>
            <person name="Natvig D."/>
            <person name="Lalanne C."/>
            <person name="Gautier V."/>
            <person name="Ament-Velasquez S.L."/>
            <person name="Kruys A."/>
            <person name="Hutchinson M.I."/>
            <person name="Powell A.J."/>
            <person name="Barry K."/>
            <person name="Miller A.N."/>
            <person name="Grigoriev I.V."/>
            <person name="Debuchy R."/>
            <person name="Gladieux P."/>
            <person name="Thoren M.H."/>
            <person name="Johannesson H."/>
        </authorList>
    </citation>
    <scope>NUCLEOTIDE SEQUENCE</scope>
    <source>
        <strain evidence="1">PSN324</strain>
    </source>
</reference>
<evidence type="ECO:0000313" key="2">
    <source>
        <dbReference type="Proteomes" id="UP001321749"/>
    </source>
</evidence>
<protein>
    <submittedName>
        <fullName evidence="1">Uncharacterized protein</fullName>
    </submittedName>
</protein>
<gene>
    <name evidence="1" type="ORF">QBC42DRAFT_267274</name>
</gene>
<dbReference type="Proteomes" id="UP001321749">
    <property type="component" value="Unassembled WGS sequence"/>
</dbReference>
<accession>A0AAV9HPJ0</accession>
<dbReference type="AlphaFoldDB" id="A0AAV9HPJ0"/>
<organism evidence="1 2">
    <name type="scientific">Cladorrhinum samala</name>
    <dbReference type="NCBI Taxonomy" id="585594"/>
    <lineage>
        <taxon>Eukaryota</taxon>
        <taxon>Fungi</taxon>
        <taxon>Dikarya</taxon>
        <taxon>Ascomycota</taxon>
        <taxon>Pezizomycotina</taxon>
        <taxon>Sordariomycetes</taxon>
        <taxon>Sordariomycetidae</taxon>
        <taxon>Sordariales</taxon>
        <taxon>Podosporaceae</taxon>
        <taxon>Cladorrhinum</taxon>
    </lineage>
</organism>
<comment type="caution">
    <text evidence="1">The sequence shown here is derived from an EMBL/GenBank/DDBJ whole genome shotgun (WGS) entry which is preliminary data.</text>
</comment>
<evidence type="ECO:0000313" key="1">
    <source>
        <dbReference type="EMBL" id="KAK4462745.1"/>
    </source>
</evidence>
<reference evidence="1" key="1">
    <citation type="journal article" date="2023" name="Mol. Phylogenet. Evol.">
        <title>Genome-scale phylogeny and comparative genomics of the fungal order Sordariales.</title>
        <authorList>
            <person name="Hensen N."/>
            <person name="Bonometti L."/>
            <person name="Westerberg I."/>
            <person name="Brannstrom I.O."/>
            <person name="Guillou S."/>
            <person name="Cros-Aarteil S."/>
            <person name="Calhoun S."/>
            <person name="Haridas S."/>
            <person name="Kuo A."/>
            <person name="Mondo S."/>
            <person name="Pangilinan J."/>
            <person name="Riley R."/>
            <person name="LaButti K."/>
            <person name="Andreopoulos B."/>
            <person name="Lipzen A."/>
            <person name="Chen C."/>
            <person name="Yan M."/>
            <person name="Daum C."/>
            <person name="Ng V."/>
            <person name="Clum A."/>
            <person name="Steindorff A."/>
            <person name="Ohm R.A."/>
            <person name="Martin F."/>
            <person name="Silar P."/>
            <person name="Natvig D.O."/>
            <person name="Lalanne C."/>
            <person name="Gautier V."/>
            <person name="Ament-Velasquez S.L."/>
            <person name="Kruys A."/>
            <person name="Hutchinson M.I."/>
            <person name="Powell A.J."/>
            <person name="Barry K."/>
            <person name="Miller A.N."/>
            <person name="Grigoriev I.V."/>
            <person name="Debuchy R."/>
            <person name="Gladieux P."/>
            <person name="Hiltunen Thoren M."/>
            <person name="Johannesson H."/>
        </authorList>
    </citation>
    <scope>NUCLEOTIDE SEQUENCE</scope>
    <source>
        <strain evidence="1">PSN324</strain>
    </source>
</reference>